<proteinExistence type="predicted"/>
<gene>
    <name evidence="1" type="ORF">MTR67_038631</name>
</gene>
<dbReference type="Proteomes" id="UP001234989">
    <property type="component" value="Chromosome 9"/>
</dbReference>
<name>A0AAF0UGM1_SOLVR</name>
<evidence type="ECO:0000313" key="2">
    <source>
        <dbReference type="Proteomes" id="UP001234989"/>
    </source>
</evidence>
<protein>
    <submittedName>
        <fullName evidence="1">Uncharacterized protein</fullName>
    </submittedName>
</protein>
<organism evidence="1 2">
    <name type="scientific">Solanum verrucosum</name>
    <dbReference type="NCBI Taxonomy" id="315347"/>
    <lineage>
        <taxon>Eukaryota</taxon>
        <taxon>Viridiplantae</taxon>
        <taxon>Streptophyta</taxon>
        <taxon>Embryophyta</taxon>
        <taxon>Tracheophyta</taxon>
        <taxon>Spermatophyta</taxon>
        <taxon>Magnoliopsida</taxon>
        <taxon>eudicotyledons</taxon>
        <taxon>Gunneridae</taxon>
        <taxon>Pentapetalae</taxon>
        <taxon>asterids</taxon>
        <taxon>lamiids</taxon>
        <taxon>Solanales</taxon>
        <taxon>Solanaceae</taxon>
        <taxon>Solanoideae</taxon>
        <taxon>Solaneae</taxon>
        <taxon>Solanum</taxon>
    </lineage>
</organism>
<accession>A0AAF0UGM1</accession>
<evidence type="ECO:0000313" key="1">
    <source>
        <dbReference type="EMBL" id="WMV45246.1"/>
    </source>
</evidence>
<reference evidence="1" key="1">
    <citation type="submission" date="2023-08" db="EMBL/GenBank/DDBJ databases">
        <title>A de novo genome assembly of Solanum verrucosum Schlechtendal, a Mexican diploid species geographically isolated from the other diploid A-genome species in potato relatives.</title>
        <authorList>
            <person name="Hosaka K."/>
        </authorList>
    </citation>
    <scope>NUCLEOTIDE SEQUENCE</scope>
    <source>
        <tissue evidence="1">Young leaves</tissue>
    </source>
</reference>
<dbReference type="EMBL" id="CP133620">
    <property type="protein sequence ID" value="WMV45246.1"/>
    <property type="molecule type" value="Genomic_DNA"/>
</dbReference>
<keyword evidence="2" id="KW-1185">Reference proteome</keyword>
<sequence length="120" mass="13353">MPFIPLAFVAMASPFEDRLATMLKGNEGLPRLASPLVIGDEAHITGWNPVAEEKRPEPRGSLCKPDIYEERGFAGNRFLVYWKDWTSQRPDEAFGNSPMASASVGGLYSTPNVQSFWSFE</sequence>
<dbReference type="AlphaFoldDB" id="A0AAF0UGM1"/>